<accession>A0ABP7KER5</accession>
<proteinExistence type="predicted"/>
<protein>
    <submittedName>
        <fullName evidence="1">Uncharacterized protein</fullName>
    </submittedName>
</protein>
<name>A0ABP7KER5_9RHOB</name>
<reference evidence="2" key="1">
    <citation type="journal article" date="2019" name="Int. J. Syst. Evol. Microbiol.">
        <title>The Global Catalogue of Microorganisms (GCM) 10K type strain sequencing project: providing services to taxonomists for standard genome sequencing and annotation.</title>
        <authorList>
            <consortium name="The Broad Institute Genomics Platform"/>
            <consortium name="The Broad Institute Genome Sequencing Center for Infectious Disease"/>
            <person name="Wu L."/>
            <person name="Ma J."/>
        </authorList>
    </citation>
    <scope>NUCLEOTIDE SEQUENCE [LARGE SCALE GENOMIC DNA]</scope>
    <source>
        <strain evidence="2">JCM 17190</strain>
    </source>
</reference>
<sequence>MSNFEDLNKEKFTEEFLEAYLENGFTTMTKREIDLLVLRLLVDHREIWDWDTPPTAFEMSRDLRAKRSRIRSMMDELSFRMLASEDNAKARLRALILKQCENEGDAITHAGSIRLQIEDGFLRDYAKSLVQTDFGIVDTSFDRTIITLSGAKFLSLIASLFDKRKKEALHSELKKVETKIKKSGGKSLWRCFLESVAQGAGKEVGSKAVRLGLAALTGGVSEIATLVDGLTNEMESPGQGAASGGTAV</sequence>
<evidence type="ECO:0000313" key="1">
    <source>
        <dbReference type="EMBL" id="GAA3874475.1"/>
    </source>
</evidence>
<evidence type="ECO:0000313" key="2">
    <source>
        <dbReference type="Proteomes" id="UP001399917"/>
    </source>
</evidence>
<dbReference type="EMBL" id="BAABDF010000007">
    <property type="protein sequence ID" value="GAA3874475.1"/>
    <property type="molecule type" value="Genomic_DNA"/>
</dbReference>
<dbReference type="Proteomes" id="UP001399917">
    <property type="component" value="Unassembled WGS sequence"/>
</dbReference>
<dbReference type="RefSeq" id="WP_344847640.1">
    <property type="nucleotide sequence ID" value="NZ_BAABDF010000007.1"/>
</dbReference>
<comment type="caution">
    <text evidence="1">The sequence shown here is derived from an EMBL/GenBank/DDBJ whole genome shotgun (WGS) entry which is preliminary data.</text>
</comment>
<organism evidence="1 2">
    <name type="scientific">Celeribacter arenosi</name>
    <dbReference type="NCBI Taxonomy" id="792649"/>
    <lineage>
        <taxon>Bacteria</taxon>
        <taxon>Pseudomonadati</taxon>
        <taxon>Pseudomonadota</taxon>
        <taxon>Alphaproteobacteria</taxon>
        <taxon>Rhodobacterales</taxon>
        <taxon>Roseobacteraceae</taxon>
        <taxon>Celeribacter</taxon>
    </lineage>
</organism>
<keyword evidence="2" id="KW-1185">Reference proteome</keyword>
<gene>
    <name evidence="1" type="ORF">GCM10022404_25410</name>
</gene>